<dbReference type="InterPro" id="IPR001789">
    <property type="entry name" value="Sig_transdc_resp-reg_receiver"/>
</dbReference>
<dbReference type="SMART" id="SM00448">
    <property type="entry name" value="REC"/>
    <property type="match status" value="1"/>
</dbReference>
<dbReference type="InterPro" id="IPR002545">
    <property type="entry name" value="CheW-lke_dom"/>
</dbReference>
<organism evidence="4 5">
    <name type="scientific">Desulfuromonas acetoxidans (strain DSM 684 / 11070)</name>
    <dbReference type="NCBI Taxonomy" id="281689"/>
    <lineage>
        <taxon>Bacteria</taxon>
        <taxon>Pseudomonadati</taxon>
        <taxon>Thermodesulfobacteriota</taxon>
        <taxon>Desulfuromonadia</taxon>
        <taxon>Desulfuromonadales</taxon>
        <taxon>Desulfuromonadaceae</taxon>
        <taxon>Desulfuromonas</taxon>
    </lineage>
</organism>
<feature type="domain" description="Response regulatory" evidence="2">
    <location>
        <begin position="182"/>
        <end position="305"/>
    </location>
</feature>
<evidence type="ECO:0000313" key="5">
    <source>
        <dbReference type="Proteomes" id="UP000005695"/>
    </source>
</evidence>
<dbReference type="PROSITE" id="PS50851">
    <property type="entry name" value="CHEW"/>
    <property type="match status" value="1"/>
</dbReference>
<accession>Q1JWQ4</accession>
<dbReference type="PANTHER" id="PTHR47233:SF3">
    <property type="entry name" value="CHEMOTAXIS PROTEIN CHEV"/>
    <property type="match status" value="1"/>
</dbReference>
<dbReference type="Gene3D" id="2.30.30.40">
    <property type="entry name" value="SH3 Domains"/>
    <property type="match status" value="1"/>
</dbReference>
<dbReference type="PANTHER" id="PTHR47233">
    <property type="entry name" value="CHEMOTAXIS PROTEIN CHEV"/>
    <property type="match status" value="1"/>
</dbReference>
<dbReference type="Gene3D" id="3.40.50.2300">
    <property type="match status" value="1"/>
</dbReference>
<evidence type="ECO:0000259" key="3">
    <source>
        <dbReference type="PROSITE" id="PS50851"/>
    </source>
</evidence>
<dbReference type="InterPro" id="IPR011006">
    <property type="entry name" value="CheY-like_superfamily"/>
</dbReference>
<evidence type="ECO:0000313" key="4">
    <source>
        <dbReference type="EMBL" id="EAT14625.1"/>
    </source>
</evidence>
<dbReference type="InterPro" id="IPR036061">
    <property type="entry name" value="CheW-like_dom_sf"/>
</dbReference>
<name>Q1JWQ4_DESA6</name>
<protein>
    <submittedName>
        <fullName evidence="4">Response regulator receiver modulated CheW protein</fullName>
    </submittedName>
</protein>
<dbReference type="InterPro" id="IPR024181">
    <property type="entry name" value="Chemotax_regulator_CheV"/>
</dbReference>
<feature type="modified residue" description="4-aspartylphosphate" evidence="1">
    <location>
        <position position="238"/>
    </location>
</feature>
<dbReference type="Proteomes" id="UP000005695">
    <property type="component" value="Unassembled WGS sequence"/>
</dbReference>
<dbReference type="Gene3D" id="2.40.50.180">
    <property type="entry name" value="CheA-289, Domain 4"/>
    <property type="match status" value="1"/>
</dbReference>
<dbReference type="AlphaFoldDB" id="Q1JWQ4"/>
<dbReference type="SUPFAM" id="SSF52172">
    <property type="entry name" value="CheY-like"/>
    <property type="match status" value="1"/>
</dbReference>
<dbReference type="RefSeq" id="WP_006002293.1">
    <property type="nucleotide sequence ID" value="NZ_AAEW02000020.1"/>
</dbReference>
<proteinExistence type="predicted"/>
<sequence length="306" mass="34052">MAEDKTLQEVMTRTSLSNSNQMEMLTFRLTDGQLYGINVFKIIEIVECPRRLDRLPYSNPAVRGVVDFRGNAITVIDLARSIGLQPVDFINTLGYLVVCEYNNQLNAFLVSSPEVLLTRSWGDIKKPNGFEAPSLVAIAYDDNQEMVLLLDIEGILSEIVGLADDFDTNLLEQERAFLRGKHVLLVDDSNAALMMMRNTLSQLGMEITEYHSAVRALEDISGRVMGDKLPDFNLIISDIEMPGMDGFTFTRSFRALEGFGGIPVILHSSMSNPTNEMKAHEAGATAFIPKFDPNVLVRQVYSCLSS</sequence>
<keyword evidence="1" id="KW-0597">Phosphoprotein</keyword>
<keyword evidence="5" id="KW-1185">Reference proteome</keyword>
<dbReference type="GO" id="GO:0000160">
    <property type="term" value="P:phosphorelay signal transduction system"/>
    <property type="evidence" value="ECO:0007669"/>
    <property type="project" value="InterPro"/>
</dbReference>
<dbReference type="PROSITE" id="PS50110">
    <property type="entry name" value="RESPONSE_REGULATORY"/>
    <property type="match status" value="1"/>
</dbReference>
<reference evidence="4" key="1">
    <citation type="submission" date="2006-05" db="EMBL/GenBank/DDBJ databases">
        <title>Annotation of the draft genome assembly of Desulfuromonas acetoxidans DSM 684.</title>
        <authorList>
            <consortium name="US DOE Joint Genome Institute (JGI-ORNL)"/>
            <person name="Larimer F."/>
            <person name="Land M."/>
            <person name="Hauser L."/>
        </authorList>
    </citation>
    <scope>NUCLEOTIDE SEQUENCE [LARGE SCALE GENOMIC DNA]</scope>
    <source>
        <strain evidence="4">DSM 684</strain>
    </source>
</reference>
<comment type="caution">
    <text evidence="4">The sequence shown here is derived from an EMBL/GenBank/DDBJ whole genome shotgun (WGS) entry which is preliminary data.</text>
</comment>
<dbReference type="OrthoDB" id="9806105at2"/>
<dbReference type="Pfam" id="PF00072">
    <property type="entry name" value="Response_reg"/>
    <property type="match status" value="1"/>
</dbReference>
<dbReference type="EMBL" id="AAEW02000020">
    <property type="protein sequence ID" value="EAT14625.1"/>
    <property type="molecule type" value="Genomic_DNA"/>
</dbReference>
<gene>
    <name evidence="4" type="ORF">Dace_0588</name>
</gene>
<reference evidence="4" key="2">
    <citation type="submission" date="2006-05" db="EMBL/GenBank/DDBJ databases">
        <title>Sequencing of the draft genome and assembly of Desulfuromonas acetoxidans DSM 684.</title>
        <authorList>
            <consortium name="US DOE Joint Genome Institute (JGI-PGF)"/>
            <person name="Copeland A."/>
            <person name="Lucas S."/>
            <person name="Lapidus A."/>
            <person name="Barry K."/>
            <person name="Detter J.C."/>
            <person name="Glavina del Rio T."/>
            <person name="Hammon N."/>
            <person name="Israni S."/>
            <person name="Dalin E."/>
            <person name="Tice H."/>
            <person name="Bruce D."/>
            <person name="Pitluck S."/>
            <person name="Richardson P."/>
        </authorList>
    </citation>
    <scope>NUCLEOTIDE SEQUENCE [LARGE SCALE GENOMIC DNA]</scope>
    <source>
        <strain evidence="4">DSM 684</strain>
    </source>
</reference>
<evidence type="ECO:0000256" key="1">
    <source>
        <dbReference type="PROSITE-ProRule" id="PRU00169"/>
    </source>
</evidence>
<dbReference type="GO" id="GO:0006935">
    <property type="term" value="P:chemotaxis"/>
    <property type="evidence" value="ECO:0007669"/>
    <property type="project" value="InterPro"/>
</dbReference>
<dbReference type="SUPFAM" id="SSF50341">
    <property type="entry name" value="CheW-like"/>
    <property type="match status" value="1"/>
</dbReference>
<evidence type="ECO:0000259" key="2">
    <source>
        <dbReference type="PROSITE" id="PS50110"/>
    </source>
</evidence>
<dbReference type="PIRSF" id="PIRSF002867">
    <property type="entry name" value="CheV"/>
    <property type="match status" value="1"/>
</dbReference>
<feature type="domain" description="CheW-like" evidence="3">
    <location>
        <begin position="21"/>
        <end position="161"/>
    </location>
</feature>
<dbReference type="Pfam" id="PF01584">
    <property type="entry name" value="CheW"/>
    <property type="match status" value="1"/>
</dbReference>
<dbReference type="SMART" id="SM00260">
    <property type="entry name" value="CheW"/>
    <property type="match status" value="1"/>
</dbReference>